<proteinExistence type="predicted"/>
<keyword evidence="3" id="KW-1185">Reference proteome</keyword>
<sequence length="166" mass="18250">MSCDFGTDDASSSSSLDDDSKFVNKKKSSTTPSSSTSSTSYPQEESKTNYTRSVSFCSLEYFSGENFAAAPQEIIKMNETIPSLSFTTTTNNSSSNSRKRTLLVNEEDFPVGLTTTTTGTSSSPRKRFRTVSMDLWIDACRNASHVYDDECLPSLEEAGQLFGYTH</sequence>
<dbReference type="AlphaFoldDB" id="A0A1E7FY07"/>
<accession>A0A1E7FY07</accession>
<evidence type="ECO:0000256" key="1">
    <source>
        <dbReference type="SAM" id="MobiDB-lite"/>
    </source>
</evidence>
<feature type="compositionally biased region" description="Low complexity" evidence="1">
    <location>
        <begin position="29"/>
        <end position="40"/>
    </location>
</feature>
<feature type="region of interest" description="Disordered" evidence="1">
    <location>
        <begin position="1"/>
        <end position="45"/>
    </location>
</feature>
<organism evidence="2 3">
    <name type="scientific">Fragilariopsis cylindrus CCMP1102</name>
    <dbReference type="NCBI Taxonomy" id="635003"/>
    <lineage>
        <taxon>Eukaryota</taxon>
        <taxon>Sar</taxon>
        <taxon>Stramenopiles</taxon>
        <taxon>Ochrophyta</taxon>
        <taxon>Bacillariophyta</taxon>
        <taxon>Bacillariophyceae</taxon>
        <taxon>Bacillariophycidae</taxon>
        <taxon>Bacillariales</taxon>
        <taxon>Bacillariaceae</taxon>
        <taxon>Fragilariopsis</taxon>
    </lineage>
</organism>
<dbReference type="InParanoid" id="A0A1E7FY07"/>
<evidence type="ECO:0000313" key="2">
    <source>
        <dbReference type="EMBL" id="OEU22703.1"/>
    </source>
</evidence>
<dbReference type="KEGG" id="fcy:FRACYDRAFT_267364"/>
<name>A0A1E7FY07_9STRA</name>
<gene>
    <name evidence="2" type="ORF">FRACYDRAFT_267364</name>
</gene>
<reference evidence="2 3" key="1">
    <citation type="submission" date="2016-09" db="EMBL/GenBank/DDBJ databases">
        <title>Extensive genetic diversity and differential bi-allelic expression allows diatom success in the polar Southern Ocean.</title>
        <authorList>
            <consortium name="DOE Joint Genome Institute"/>
            <person name="Mock T."/>
            <person name="Otillar R.P."/>
            <person name="Strauss J."/>
            <person name="Dupont C."/>
            <person name="Frickenhaus S."/>
            <person name="Maumus F."/>
            <person name="Mcmullan M."/>
            <person name="Sanges R."/>
            <person name="Schmutz J."/>
            <person name="Toseland A."/>
            <person name="Valas R."/>
            <person name="Veluchamy A."/>
            <person name="Ward B.J."/>
            <person name="Allen A."/>
            <person name="Barry K."/>
            <person name="Falciatore A."/>
            <person name="Ferrante M."/>
            <person name="Fortunato A.E."/>
            <person name="Gloeckner G."/>
            <person name="Gruber A."/>
            <person name="Hipkin R."/>
            <person name="Janech M."/>
            <person name="Kroth P."/>
            <person name="Leese F."/>
            <person name="Lindquist E."/>
            <person name="Lyon B.R."/>
            <person name="Martin J."/>
            <person name="Mayer C."/>
            <person name="Parker M."/>
            <person name="Quesneville H."/>
            <person name="Raymond J."/>
            <person name="Uhlig C."/>
            <person name="Valentin K.U."/>
            <person name="Worden A.Z."/>
            <person name="Armbrust E.V."/>
            <person name="Bowler C."/>
            <person name="Green B."/>
            <person name="Moulton V."/>
            <person name="Van Oosterhout C."/>
            <person name="Grigoriev I."/>
        </authorList>
    </citation>
    <scope>NUCLEOTIDE SEQUENCE [LARGE SCALE GENOMIC DNA]</scope>
    <source>
        <strain evidence="2 3">CCMP1102</strain>
    </source>
</reference>
<protein>
    <submittedName>
        <fullName evidence="2">Uncharacterized protein</fullName>
    </submittedName>
</protein>
<evidence type="ECO:0000313" key="3">
    <source>
        <dbReference type="Proteomes" id="UP000095751"/>
    </source>
</evidence>
<dbReference type="EMBL" id="KV784353">
    <property type="protein sequence ID" value="OEU22703.1"/>
    <property type="molecule type" value="Genomic_DNA"/>
</dbReference>
<dbReference type="Proteomes" id="UP000095751">
    <property type="component" value="Unassembled WGS sequence"/>
</dbReference>